<dbReference type="InterPro" id="IPR036821">
    <property type="entry name" value="Peptide_deformylase_sf"/>
</dbReference>
<dbReference type="GO" id="GO:0042586">
    <property type="term" value="F:peptide deformylase activity"/>
    <property type="evidence" value="ECO:0007669"/>
    <property type="project" value="UniProtKB-EC"/>
</dbReference>
<evidence type="ECO:0000313" key="4">
    <source>
        <dbReference type="Proteomes" id="UP001634747"/>
    </source>
</evidence>
<dbReference type="Pfam" id="PF01327">
    <property type="entry name" value="Pep_deformylase"/>
    <property type="match status" value="1"/>
</dbReference>
<keyword evidence="2 3" id="KW-0378">Hydrolase</keyword>
<comment type="catalytic activity">
    <reaction evidence="2">
        <text>N-terminal N-formyl-L-methionyl-[peptide] + H2O = N-terminal L-methionyl-[peptide] + formate</text>
        <dbReference type="Rhea" id="RHEA:24420"/>
        <dbReference type="Rhea" id="RHEA-COMP:10639"/>
        <dbReference type="Rhea" id="RHEA-COMP:10640"/>
        <dbReference type="ChEBI" id="CHEBI:15377"/>
        <dbReference type="ChEBI" id="CHEBI:15740"/>
        <dbReference type="ChEBI" id="CHEBI:49298"/>
        <dbReference type="ChEBI" id="CHEBI:64731"/>
        <dbReference type="EC" id="3.5.1.88"/>
    </reaction>
</comment>
<reference evidence="3 4" key="1">
    <citation type="submission" date="2024-12" db="EMBL/GenBank/DDBJ databases">
        <authorList>
            <person name="Lee Y."/>
        </authorList>
    </citation>
    <scope>NUCLEOTIDE SEQUENCE [LARGE SCALE GENOMIC DNA]</scope>
    <source>
        <strain evidence="3 4">03SUJ4</strain>
    </source>
</reference>
<feature type="binding site" evidence="2">
    <location>
        <position position="135"/>
    </location>
    <ligand>
        <name>Fe cation</name>
        <dbReference type="ChEBI" id="CHEBI:24875"/>
    </ligand>
</feature>
<name>A0ABW9KGS7_9BACT</name>
<evidence type="ECO:0000256" key="1">
    <source>
        <dbReference type="ARBA" id="ARBA00010759"/>
    </source>
</evidence>
<dbReference type="EC" id="3.5.1.88" evidence="2"/>
<comment type="cofactor">
    <cofactor evidence="2">
        <name>Fe(2+)</name>
        <dbReference type="ChEBI" id="CHEBI:29033"/>
    </cofactor>
    <text evidence="2">Binds 1 Fe(2+) ion.</text>
</comment>
<evidence type="ECO:0000256" key="2">
    <source>
        <dbReference type="HAMAP-Rule" id="MF_00163"/>
    </source>
</evidence>
<sequence length="170" mass="19151">MIYPIVKYPDPVLAQKAETVTAFDADLRKLVDDMWESMYAAEGIGLAAPQIGILKRITVIDVSFGKEPDQKLVLINPEIISREGGKTHEEEGCLSLPDIRDKVSRDASVVVRAQDIDGNWFEVSGAELLGRAMQHELDHLDGVLFIDRLSRLKRDLTLRKIRKAIRNGEW</sequence>
<dbReference type="InterPro" id="IPR023635">
    <property type="entry name" value="Peptide_deformylase"/>
</dbReference>
<comment type="similarity">
    <text evidence="1 2">Belongs to the polypeptide deformylase family.</text>
</comment>
<keyword evidence="2" id="KW-0479">Metal-binding</keyword>
<comment type="caution">
    <text evidence="3">The sequence shown here is derived from an EMBL/GenBank/DDBJ whole genome shotgun (WGS) entry which is preliminary data.</text>
</comment>
<dbReference type="CDD" id="cd00487">
    <property type="entry name" value="Pep_deformylase"/>
    <property type="match status" value="1"/>
</dbReference>
<dbReference type="HAMAP" id="MF_00163">
    <property type="entry name" value="Pep_deformylase"/>
    <property type="match status" value="1"/>
</dbReference>
<feature type="binding site" evidence="2">
    <location>
        <position position="139"/>
    </location>
    <ligand>
        <name>Fe cation</name>
        <dbReference type="ChEBI" id="CHEBI:24875"/>
    </ligand>
</feature>
<dbReference type="Gene3D" id="3.90.45.10">
    <property type="entry name" value="Peptide deformylase"/>
    <property type="match status" value="1"/>
</dbReference>
<gene>
    <name evidence="2 3" type="primary">def</name>
    <name evidence="3" type="ORF">ACK2TP_03740</name>
</gene>
<evidence type="ECO:0000313" key="3">
    <source>
        <dbReference type="EMBL" id="MFN2974864.1"/>
    </source>
</evidence>
<keyword evidence="2" id="KW-0648">Protein biosynthesis</keyword>
<proteinExistence type="inferred from homology"/>
<dbReference type="Proteomes" id="UP001634747">
    <property type="component" value="Unassembled WGS sequence"/>
</dbReference>
<dbReference type="SUPFAM" id="SSF56420">
    <property type="entry name" value="Peptide deformylase"/>
    <property type="match status" value="1"/>
</dbReference>
<feature type="active site" evidence="2">
    <location>
        <position position="136"/>
    </location>
</feature>
<feature type="binding site" evidence="2">
    <location>
        <position position="93"/>
    </location>
    <ligand>
        <name>Fe cation</name>
        <dbReference type="ChEBI" id="CHEBI:24875"/>
    </ligand>
</feature>
<comment type="function">
    <text evidence="2">Removes the formyl group from the N-terminal Met of newly synthesized proteins. Requires at least a dipeptide for an efficient rate of reaction. N-terminal L-methionine is a prerequisite for activity but the enzyme has broad specificity at other positions.</text>
</comment>
<accession>A0ABW9KGS7</accession>
<dbReference type="RefSeq" id="WP_263413588.1">
    <property type="nucleotide sequence ID" value="NZ_BAABBH010000001.1"/>
</dbReference>
<dbReference type="PRINTS" id="PR01576">
    <property type="entry name" value="PDEFORMYLASE"/>
</dbReference>
<protein>
    <recommendedName>
        <fullName evidence="2">Peptide deformylase</fullName>
        <shortName evidence="2">PDF</shortName>
        <ecNumber evidence="2">3.5.1.88</ecNumber>
    </recommendedName>
    <alternativeName>
        <fullName evidence="2">Polypeptide deformylase</fullName>
    </alternativeName>
</protein>
<keyword evidence="4" id="KW-1185">Reference proteome</keyword>
<dbReference type="PANTHER" id="PTHR10458:SF22">
    <property type="entry name" value="PEPTIDE DEFORMYLASE"/>
    <property type="match status" value="1"/>
</dbReference>
<keyword evidence="2" id="KW-0408">Iron</keyword>
<dbReference type="PIRSF" id="PIRSF004749">
    <property type="entry name" value="Pep_def"/>
    <property type="match status" value="1"/>
</dbReference>
<dbReference type="NCBIfam" id="NF001159">
    <property type="entry name" value="PRK00150.1-3"/>
    <property type="match status" value="1"/>
</dbReference>
<dbReference type="PANTHER" id="PTHR10458">
    <property type="entry name" value="PEPTIDE DEFORMYLASE"/>
    <property type="match status" value="1"/>
</dbReference>
<organism evidence="3 4">
    <name type="scientific">Terriglobus aquaticus</name>
    <dbReference type="NCBI Taxonomy" id="940139"/>
    <lineage>
        <taxon>Bacteria</taxon>
        <taxon>Pseudomonadati</taxon>
        <taxon>Acidobacteriota</taxon>
        <taxon>Terriglobia</taxon>
        <taxon>Terriglobales</taxon>
        <taxon>Acidobacteriaceae</taxon>
        <taxon>Terriglobus</taxon>
    </lineage>
</organism>
<dbReference type="NCBIfam" id="TIGR00079">
    <property type="entry name" value="pept_deformyl"/>
    <property type="match status" value="1"/>
</dbReference>
<dbReference type="EMBL" id="JBJYXY010000001">
    <property type="protein sequence ID" value="MFN2974864.1"/>
    <property type="molecule type" value="Genomic_DNA"/>
</dbReference>